<keyword evidence="3" id="KW-1185">Reference proteome</keyword>
<dbReference type="HOGENOM" id="CLU_007383_0_1_12"/>
<dbReference type="SUPFAM" id="SSF51735">
    <property type="entry name" value="NAD(P)-binding Rossmann-fold domains"/>
    <property type="match status" value="1"/>
</dbReference>
<dbReference type="InterPro" id="IPR001509">
    <property type="entry name" value="Epimerase_deHydtase"/>
</dbReference>
<dbReference type="Pfam" id="PF01370">
    <property type="entry name" value="Epimerase"/>
    <property type="match status" value="1"/>
</dbReference>
<dbReference type="EMBL" id="JH597773">
    <property type="protein sequence ID" value="EHQ07357.1"/>
    <property type="molecule type" value="Genomic_DNA"/>
</dbReference>
<sequence length="343" mass="37535">MKVLVTGAGGYTGSNLIAGLTDCDVLATDVRFAHPESPAAEDAVTVAGKDASHAGRRQMRCDVRDRDALMRMFLDFRPDVVVHLASIVTPGKKSSRDFEYEVDVTGTQNVLDACVAAAVRRLIVTSSGAAYGYHADNPVPLKESDPVRGNYEFAYSYHKRLVEEMLARHTATKRLPEIVIFRVGTILGQMTNNQITALFKKKALPGVKGSNSPFVFIWDQDVIGAIRRALTVDPAGRFIAPAGIFNLAGDGWMTIDEIAARLKKPVRRWSPLLLKILFGILKPIGVSRYGPEQVRFLQYRPVLDNARLKGVFGYVPQKTSAEAFDFFCKAQIDGTNGTSGTNG</sequence>
<protein>
    <submittedName>
        <fullName evidence="2">NAD-dependent epimerase/dehydratase</fullName>
    </submittedName>
</protein>
<organism evidence="2 3">
    <name type="scientific">Leptonema illini DSM 21528</name>
    <dbReference type="NCBI Taxonomy" id="929563"/>
    <lineage>
        <taxon>Bacteria</taxon>
        <taxon>Pseudomonadati</taxon>
        <taxon>Spirochaetota</taxon>
        <taxon>Spirochaetia</taxon>
        <taxon>Leptospirales</taxon>
        <taxon>Leptospiraceae</taxon>
        <taxon>Leptonema</taxon>
    </lineage>
</organism>
<dbReference type="Gene3D" id="3.40.50.720">
    <property type="entry name" value="NAD(P)-binding Rossmann-like Domain"/>
    <property type="match status" value="1"/>
</dbReference>
<gene>
    <name evidence="2" type="ORF">Lepil_2684</name>
</gene>
<dbReference type="STRING" id="183.GCA_002009735_02006"/>
<reference evidence="2 3" key="1">
    <citation type="submission" date="2011-10" db="EMBL/GenBank/DDBJ databases">
        <title>The Improved High-Quality Draft genome of Leptonema illini DSM 21528.</title>
        <authorList>
            <consortium name="US DOE Joint Genome Institute (JGI-PGF)"/>
            <person name="Lucas S."/>
            <person name="Copeland A."/>
            <person name="Lapidus A."/>
            <person name="Glavina del Rio T."/>
            <person name="Dalin E."/>
            <person name="Tice H."/>
            <person name="Bruce D."/>
            <person name="Goodwin L."/>
            <person name="Pitluck S."/>
            <person name="Peters L."/>
            <person name="Mikhailova N."/>
            <person name="Held B."/>
            <person name="Kyrpides N."/>
            <person name="Mavromatis K."/>
            <person name="Ivanova N."/>
            <person name="Markowitz V."/>
            <person name="Cheng J.-F."/>
            <person name="Hugenholtz P."/>
            <person name="Woyke T."/>
            <person name="Wu D."/>
            <person name="Gronow S."/>
            <person name="Wellnitz S."/>
            <person name="Brambilla E.-M."/>
            <person name="Klenk H.-P."/>
            <person name="Eisen J.A."/>
        </authorList>
    </citation>
    <scope>NUCLEOTIDE SEQUENCE [LARGE SCALE GENOMIC DNA]</scope>
    <source>
        <strain evidence="2 3">DSM 21528</strain>
    </source>
</reference>
<dbReference type="InterPro" id="IPR036291">
    <property type="entry name" value="NAD(P)-bd_dom_sf"/>
</dbReference>
<evidence type="ECO:0000313" key="2">
    <source>
        <dbReference type="EMBL" id="EHQ07357.1"/>
    </source>
</evidence>
<evidence type="ECO:0000259" key="1">
    <source>
        <dbReference type="Pfam" id="PF01370"/>
    </source>
</evidence>
<dbReference type="AlphaFoldDB" id="H2CBI2"/>
<accession>H2CBI2</accession>
<feature type="domain" description="NAD-dependent epimerase/dehydratase" evidence="1">
    <location>
        <begin position="3"/>
        <end position="193"/>
    </location>
</feature>
<evidence type="ECO:0000313" key="3">
    <source>
        <dbReference type="Proteomes" id="UP000005737"/>
    </source>
</evidence>
<proteinExistence type="predicted"/>
<dbReference type="CDD" id="cd05240">
    <property type="entry name" value="UDP_G4E_3_SDR_e"/>
    <property type="match status" value="1"/>
</dbReference>
<dbReference type="RefSeq" id="WP_002773169.1">
    <property type="nucleotide sequence ID" value="NZ_JH597773.1"/>
</dbReference>
<dbReference type="PANTHER" id="PTHR43245">
    <property type="entry name" value="BIFUNCTIONAL POLYMYXIN RESISTANCE PROTEIN ARNA"/>
    <property type="match status" value="1"/>
</dbReference>
<dbReference type="Proteomes" id="UP000005737">
    <property type="component" value="Unassembled WGS sequence"/>
</dbReference>
<name>H2CBI2_9LEPT</name>
<dbReference type="InterPro" id="IPR050177">
    <property type="entry name" value="Lipid_A_modif_metabolic_enz"/>
</dbReference>